<dbReference type="GO" id="GO:0020037">
    <property type="term" value="F:heme binding"/>
    <property type="evidence" value="ECO:0007669"/>
    <property type="project" value="InterPro"/>
</dbReference>
<dbReference type="Pfam" id="PF00067">
    <property type="entry name" value="p450"/>
    <property type="match status" value="1"/>
</dbReference>
<dbReference type="SUPFAM" id="SSF48264">
    <property type="entry name" value="Cytochrome P450"/>
    <property type="match status" value="1"/>
</dbReference>
<keyword evidence="6 13" id="KW-0479">Metal-binding</keyword>
<dbReference type="InterPro" id="IPR002401">
    <property type="entry name" value="Cyt_P450_E_grp-I"/>
</dbReference>
<comment type="cofactor">
    <cofactor evidence="1 13">
        <name>heme</name>
        <dbReference type="ChEBI" id="CHEBI:30413"/>
    </cofactor>
</comment>
<protein>
    <recommendedName>
        <fullName evidence="17">Cytochrome P450</fullName>
    </recommendedName>
</protein>
<dbReference type="EMBL" id="JADBJN010000003">
    <property type="protein sequence ID" value="KAG5670855.1"/>
    <property type="molecule type" value="Genomic_DNA"/>
</dbReference>
<evidence type="ECO:0000256" key="14">
    <source>
        <dbReference type="RuleBase" id="RU000461"/>
    </source>
</evidence>
<keyword evidence="8" id="KW-0492">Microsome</keyword>
<name>A0A9J6BMH4_POLVA</name>
<dbReference type="CDD" id="cd11056">
    <property type="entry name" value="CYP6-like"/>
    <property type="match status" value="1"/>
</dbReference>
<evidence type="ECO:0000256" key="12">
    <source>
        <dbReference type="ARBA" id="ARBA00023136"/>
    </source>
</evidence>
<evidence type="ECO:0000256" key="11">
    <source>
        <dbReference type="ARBA" id="ARBA00023033"/>
    </source>
</evidence>
<dbReference type="InterPro" id="IPR001128">
    <property type="entry name" value="Cyt_P450"/>
</dbReference>
<keyword evidence="16" id="KW-1185">Reference proteome</keyword>
<dbReference type="InterPro" id="IPR036396">
    <property type="entry name" value="Cyt_P450_sf"/>
</dbReference>
<keyword evidence="5 13" id="KW-0349">Heme</keyword>
<dbReference type="PRINTS" id="PR00463">
    <property type="entry name" value="EP450I"/>
</dbReference>
<feature type="binding site" description="axial binding residue" evidence="13">
    <location>
        <position position="445"/>
    </location>
    <ligand>
        <name>heme</name>
        <dbReference type="ChEBI" id="CHEBI:30413"/>
    </ligand>
    <ligandPart>
        <name>Fe</name>
        <dbReference type="ChEBI" id="CHEBI:18248"/>
    </ligandPart>
</feature>
<dbReference type="PANTHER" id="PTHR24292:SF103">
    <property type="entry name" value="CYTOCHROME P450 6BS1"/>
    <property type="match status" value="1"/>
</dbReference>
<evidence type="ECO:0000256" key="1">
    <source>
        <dbReference type="ARBA" id="ARBA00001971"/>
    </source>
</evidence>
<dbReference type="PANTHER" id="PTHR24292">
    <property type="entry name" value="CYTOCHROME P450"/>
    <property type="match status" value="1"/>
</dbReference>
<evidence type="ECO:0000256" key="8">
    <source>
        <dbReference type="ARBA" id="ARBA00022848"/>
    </source>
</evidence>
<reference evidence="15" key="1">
    <citation type="submission" date="2021-03" db="EMBL/GenBank/DDBJ databases">
        <title>Chromosome level genome of the anhydrobiotic midge Polypedilum vanderplanki.</title>
        <authorList>
            <person name="Yoshida Y."/>
            <person name="Kikawada T."/>
            <person name="Gusev O."/>
        </authorList>
    </citation>
    <scope>NUCLEOTIDE SEQUENCE</scope>
    <source>
        <strain evidence="15">NIAS01</strain>
        <tissue evidence="15">Whole body or cell culture</tissue>
    </source>
</reference>
<comment type="caution">
    <text evidence="15">The sequence shown here is derived from an EMBL/GenBank/DDBJ whole genome shotgun (WGS) entry which is preliminary data.</text>
</comment>
<evidence type="ECO:0000256" key="2">
    <source>
        <dbReference type="ARBA" id="ARBA00004174"/>
    </source>
</evidence>
<evidence type="ECO:0008006" key="17">
    <source>
        <dbReference type="Google" id="ProtNLM"/>
    </source>
</evidence>
<evidence type="ECO:0000313" key="15">
    <source>
        <dbReference type="EMBL" id="KAG5670855.1"/>
    </source>
</evidence>
<dbReference type="FunFam" id="1.10.630.10:FF:000042">
    <property type="entry name" value="Cytochrome P450"/>
    <property type="match status" value="1"/>
</dbReference>
<comment type="similarity">
    <text evidence="4 14">Belongs to the cytochrome P450 family.</text>
</comment>
<dbReference type="GO" id="GO:0004497">
    <property type="term" value="F:monooxygenase activity"/>
    <property type="evidence" value="ECO:0007669"/>
    <property type="project" value="UniProtKB-KW"/>
</dbReference>
<dbReference type="OrthoDB" id="2789670at2759"/>
<keyword evidence="12" id="KW-0472">Membrane</keyword>
<proteinExistence type="inferred from homology"/>
<keyword evidence="7" id="KW-0256">Endoplasmic reticulum</keyword>
<evidence type="ECO:0000313" key="16">
    <source>
        <dbReference type="Proteomes" id="UP001107558"/>
    </source>
</evidence>
<evidence type="ECO:0000256" key="7">
    <source>
        <dbReference type="ARBA" id="ARBA00022824"/>
    </source>
</evidence>
<evidence type="ECO:0000256" key="5">
    <source>
        <dbReference type="ARBA" id="ARBA00022617"/>
    </source>
</evidence>
<dbReference type="Proteomes" id="UP001107558">
    <property type="component" value="Chromosome 3"/>
</dbReference>
<comment type="subcellular location">
    <subcellularLocation>
        <location evidence="3">Endoplasmic reticulum membrane</location>
        <topology evidence="3">Peripheral membrane protein</topology>
    </subcellularLocation>
    <subcellularLocation>
        <location evidence="2">Microsome membrane</location>
        <topology evidence="2">Peripheral membrane protein</topology>
    </subcellularLocation>
</comment>
<dbReference type="AlphaFoldDB" id="A0A9J6BMH4"/>
<dbReference type="GO" id="GO:0016705">
    <property type="term" value="F:oxidoreductase activity, acting on paired donors, with incorporation or reduction of molecular oxygen"/>
    <property type="evidence" value="ECO:0007669"/>
    <property type="project" value="InterPro"/>
</dbReference>
<evidence type="ECO:0000256" key="13">
    <source>
        <dbReference type="PIRSR" id="PIRSR602401-1"/>
    </source>
</evidence>
<evidence type="ECO:0000256" key="3">
    <source>
        <dbReference type="ARBA" id="ARBA00004406"/>
    </source>
</evidence>
<keyword evidence="10 13" id="KW-0408">Iron</keyword>
<gene>
    <name evidence="15" type="ORF">PVAND_001089</name>
</gene>
<accession>A0A9J6BMH4</accession>
<keyword evidence="11 14" id="KW-0503">Monooxygenase</keyword>
<evidence type="ECO:0000256" key="4">
    <source>
        <dbReference type="ARBA" id="ARBA00010617"/>
    </source>
</evidence>
<keyword evidence="9 14" id="KW-0560">Oxidoreductase</keyword>
<sequence length="500" mass="58732">MILEILLSIFFIFLLSLYRHFKRNYEFWRNRQIPFLQPTFPVGNMMEAVKTKQHFGFVMEDIYQHMKKRSDVGDYCGIFFFHQPVLLVMTPEFAKTVLVRDFNYFADRGVYSNEEVDTLSGNLFFLEGPRWRFLRQKLAPTFTSGKLKSMFPIILDVGQKFVEHLKPYGEKNMEIEIYDLLARFLTDIISSCAFGFDSNSLENPDNEFRTISQKGLNLSKFKSLKCFLSMVFREKARKFGLRFFDEEINDYFSNLVETTIANRKKSGIKRKDFLELLINLMEKDDENGEKLNIKEVTAQAFIFMIAGFETSSTNLSYALHLLAYHQDIQDKARKSIDKKLNEFDNQWSYDAIMEMTYLEQIIEESLRIHPPIATLHRITTKEYTLPNGKTIPENTGVIIPNLAYQRDPEHFPDPLKFDPERFNAENKNSRHQFTYLPFGDGPRFCIGMRFGQLQSRLGLALLLKNFKFEPCDKTENPIEIHPIKLIYAPKNGMYLRIKKI</sequence>
<dbReference type="InterPro" id="IPR050476">
    <property type="entry name" value="Insect_CytP450_Detox"/>
</dbReference>
<dbReference type="InterPro" id="IPR017972">
    <property type="entry name" value="Cyt_P450_CS"/>
</dbReference>
<evidence type="ECO:0000256" key="6">
    <source>
        <dbReference type="ARBA" id="ARBA00022723"/>
    </source>
</evidence>
<dbReference type="Gene3D" id="1.10.630.10">
    <property type="entry name" value="Cytochrome P450"/>
    <property type="match status" value="1"/>
</dbReference>
<dbReference type="PROSITE" id="PS00086">
    <property type="entry name" value="CYTOCHROME_P450"/>
    <property type="match status" value="1"/>
</dbReference>
<evidence type="ECO:0000256" key="9">
    <source>
        <dbReference type="ARBA" id="ARBA00023002"/>
    </source>
</evidence>
<dbReference type="GO" id="GO:0005789">
    <property type="term" value="C:endoplasmic reticulum membrane"/>
    <property type="evidence" value="ECO:0007669"/>
    <property type="project" value="UniProtKB-SubCell"/>
</dbReference>
<dbReference type="GO" id="GO:0005506">
    <property type="term" value="F:iron ion binding"/>
    <property type="evidence" value="ECO:0007669"/>
    <property type="project" value="InterPro"/>
</dbReference>
<dbReference type="PRINTS" id="PR00385">
    <property type="entry name" value="P450"/>
</dbReference>
<organism evidence="15 16">
    <name type="scientific">Polypedilum vanderplanki</name>
    <name type="common">Sleeping chironomid midge</name>
    <dbReference type="NCBI Taxonomy" id="319348"/>
    <lineage>
        <taxon>Eukaryota</taxon>
        <taxon>Metazoa</taxon>
        <taxon>Ecdysozoa</taxon>
        <taxon>Arthropoda</taxon>
        <taxon>Hexapoda</taxon>
        <taxon>Insecta</taxon>
        <taxon>Pterygota</taxon>
        <taxon>Neoptera</taxon>
        <taxon>Endopterygota</taxon>
        <taxon>Diptera</taxon>
        <taxon>Nematocera</taxon>
        <taxon>Chironomoidea</taxon>
        <taxon>Chironomidae</taxon>
        <taxon>Chironominae</taxon>
        <taxon>Polypedilum</taxon>
        <taxon>Polypedilum</taxon>
    </lineage>
</organism>
<evidence type="ECO:0000256" key="10">
    <source>
        <dbReference type="ARBA" id="ARBA00023004"/>
    </source>
</evidence>